<dbReference type="GO" id="GO:0005737">
    <property type="term" value="C:cytoplasm"/>
    <property type="evidence" value="ECO:0007669"/>
    <property type="project" value="TreeGrafter"/>
</dbReference>
<comment type="function">
    <text evidence="12">Allosteric enzyme that catalyzes the rate-limiting step in glycogen catabolism, the phosphorolytic cleavage of glycogen to produce glucose-1-phosphate, and plays a central role in maintaining cellular and organismal glucose homeostasis.</text>
</comment>
<evidence type="ECO:0000256" key="3">
    <source>
        <dbReference type="ARBA" id="ARBA00006047"/>
    </source>
</evidence>
<name>A0A151ALC5_9CLOT</name>
<dbReference type="EMBL" id="LTBB01000010">
    <property type="protein sequence ID" value="KYH28418.1"/>
    <property type="molecule type" value="Genomic_DNA"/>
</dbReference>
<dbReference type="Pfam" id="PF00343">
    <property type="entry name" value="Phosphorylase"/>
    <property type="match status" value="1"/>
</dbReference>
<organism evidence="13 14">
    <name type="scientific">Clostridium colicanis DSM 13634</name>
    <dbReference type="NCBI Taxonomy" id="1121305"/>
    <lineage>
        <taxon>Bacteria</taxon>
        <taxon>Bacillati</taxon>
        <taxon>Bacillota</taxon>
        <taxon>Clostridia</taxon>
        <taxon>Eubacteriales</taxon>
        <taxon>Clostridiaceae</taxon>
        <taxon>Clostridium</taxon>
    </lineage>
</organism>
<evidence type="ECO:0000313" key="13">
    <source>
        <dbReference type="EMBL" id="KYH28418.1"/>
    </source>
</evidence>
<sequence>MKLDKDTIKKDFSRKLITMFSEDIQEASNLHKYLAFASLIKEYCAENWMMSNKAYTKDEKKQVYYFSMEFLIGKLLRSNLLNLGIEKESEEALKELGIDLNELEESEMDAGLGNGGLGRLAACFLDSMASLEIPGHGCGIRYKYGLFEQKIVNGYQVEIPDNWLKEGNVWETRKDDKAVVVKFGGNVTPVTINGRLNFIHENYRAVKAVPCDTPIIGYKNKTVNTLRLWSAETFEKDKELDFSSFKYGNYSKAVEYKSSVESISQVLYPDDSQIEGKILRLKQQYFFVSAGIQSIIRTYKKRNKPINELDKYVAIHINDTHPAIAVPELMRILMDEEGLGWDEAFEITKNVISYTNHTIMAEALEKWPINIFKELLPRIYMIVEEINRRFIEELKLKYHEDWNKINSMAIISSGQIKMANLAIIGGHSVNGVAKLHTEILKKRELANFYELYPERFNNKTNGITHRRWLLQANPKLAELITNTIGNDWVRNPIKLDELEKYAKDSGFQEELYNIKRNNKIKFAKEVENKYGIVVNPDSVFDVQAKRLHAYKRQLLNVIHIAYLYNNLKENPNLDIIPRTFFFAAKASPSYYLAKEIIKLINTIGDKVNNDKSIRDKIKVIFLENYRVSLAEKIIPCADVSEQISTASKEASGTGNMKFMMNGAVTIATLDGANIEIRDRVGEENIVTFGLTAEEVMNYEKNGGYWSKELYYKDRRIHTVIDQMTNGYFGVPSSEFKDIYNHLVEQNDEYFVFKDFDSYVKAQEKIDFLYRQRSKWMEMCAINIAKSGAFSSDNTILQYAKEIWHNISTRD</sequence>
<evidence type="ECO:0000256" key="1">
    <source>
        <dbReference type="ARBA" id="ARBA00001275"/>
    </source>
</evidence>
<comment type="caution">
    <text evidence="13">The sequence shown here is derived from an EMBL/GenBank/DDBJ whole genome shotgun (WGS) entry which is preliminary data.</text>
</comment>
<dbReference type="CDD" id="cd04300">
    <property type="entry name" value="GT35_Glycogen_Phosphorylase"/>
    <property type="match status" value="1"/>
</dbReference>
<protein>
    <recommendedName>
        <fullName evidence="12">Alpha-1,4 glucan phosphorylase</fullName>
        <ecNumber evidence="12">2.4.1.1</ecNumber>
    </recommendedName>
</protein>
<evidence type="ECO:0000256" key="12">
    <source>
        <dbReference type="RuleBase" id="RU000587"/>
    </source>
</evidence>
<dbReference type="PIRSF" id="PIRSF000460">
    <property type="entry name" value="Pprylas_GlgP"/>
    <property type="match status" value="1"/>
</dbReference>
<dbReference type="SUPFAM" id="SSF53756">
    <property type="entry name" value="UDP-Glycosyltransferase/glycogen phosphorylase"/>
    <property type="match status" value="1"/>
</dbReference>
<feature type="modified residue" description="N6-(pyridoxal phosphate)lysine" evidence="11">
    <location>
        <position position="657"/>
    </location>
</feature>
<dbReference type="PANTHER" id="PTHR11468:SF3">
    <property type="entry name" value="GLYCOGEN PHOSPHORYLASE, LIVER FORM"/>
    <property type="match status" value="1"/>
</dbReference>
<keyword evidence="9 12" id="KW-0119">Carbohydrate metabolism</keyword>
<keyword evidence="4" id="KW-0597">Phosphoprotein</keyword>
<evidence type="ECO:0000256" key="7">
    <source>
        <dbReference type="ARBA" id="ARBA00022679"/>
    </source>
</evidence>
<evidence type="ECO:0000256" key="6">
    <source>
        <dbReference type="ARBA" id="ARBA00022676"/>
    </source>
</evidence>
<dbReference type="FunFam" id="3.40.50.2000:FF:000005">
    <property type="entry name" value="Alpha-1,4 glucan phosphorylase"/>
    <property type="match status" value="1"/>
</dbReference>
<evidence type="ECO:0000256" key="5">
    <source>
        <dbReference type="ARBA" id="ARBA00022600"/>
    </source>
</evidence>
<evidence type="ECO:0000256" key="9">
    <source>
        <dbReference type="ARBA" id="ARBA00023277"/>
    </source>
</evidence>
<keyword evidence="5" id="KW-0321">Glycogen metabolism</keyword>
<keyword evidence="7 12" id="KW-0808">Transferase</keyword>
<dbReference type="InterPro" id="IPR035090">
    <property type="entry name" value="Pyridoxal_P_attach_site"/>
</dbReference>
<dbReference type="AlphaFoldDB" id="A0A151ALC5"/>
<evidence type="ECO:0000256" key="4">
    <source>
        <dbReference type="ARBA" id="ARBA00022553"/>
    </source>
</evidence>
<evidence type="ECO:0000313" key="14">
    <source>
        <dbReference type="Proteomes" id="UP000075374"/>
    </source>
</evidence>
<dbReference type="InterPro" id="IPR011833">
    <property type="entry name" value="Glycg_phsphrylas"/>
</dbReference>
<dbReference type="Proteomes" id="UP000075374">
    <property type="component" value="Unassembled WGS sequence"/>
</dbReference>
<dbReference type="STRING" id="1121305.CLCOL_19100"/>
<dbReference type="Gene3D" id="3.40.50.2000">
    <property type="entry name" value="Glycogen Phosphorylase B"/>
    <property type="match status" value="2"/>
</dbReference>
<dbReference type="GO" id="GO:0030170">
    <property type="term" value="F:pyridoxal phosphate binding"/>
    <property type="evidence" value="ECO:0007669"/>
    <property type="project" value="InterPro"/>
</dbReference>
<comment type="similarity">
    <text evidence="3 12">Belongs to the glycogen phosphorylase family.</text>
</comment>
<evidence type="ECO:0000256" key="11">
    <source>
        <dbReference type="PIRSR" id="PIRSR000460-1"/>
    </source>
</evidence>
<evidence type="ECO:0000256" key="8">
    <source>
        <dbReference type="ARBA" id="ARBA00022898"/>
    </source>
</evidence>
<dbReference type="EC" id="2.4.1.1" evidence="12"/>
<keyword evidence="8 11" id="KW-0663">Pyridoxal phosphate</keyword>
<keyword evidence="6 12" id="KW-0328">Glycosyltransferase</keyword>
<gene>
    <name evidence="13" type="primary">glgP</name>
    <name evidence="13" type="ORF">CLCOL_19100</name>
</gene>
<evidence type="ECO:0000256" key="10">
    <source>
        <dbReference type="ARBA" id="ARBA00025174"/>
    </source>
</evidence>
<dbReference type="PROSITE" id="PS00102">
    <property type="entry name" value="PHOSPHORYLASE"/>
    <property type="match status" value="1"/>
</dbReference>
<dbReference type="FunFam" id="3.40.50.2000:FF:000153">
    <property type="entry name" value="Alpha-1,4 glucan phosphorylase"/>
    <property type="match status" value="1"/>
</dbReference>
<keyword evidence="14" id="KW-1185">Reference proteome</keyword>
<evidence type="ECO:0000256" key="2">
    <source>
        <dbReference type="ARBA" id="ARBA00001933"/>
    </source>
</evidence>
<accession>A0A151ALC5</accession>
<dbReference type="PANTHER" id="PTHR11468">
    <property type="entry name" value="GLYCOGEN PHOSPHORYLASE"/>
    <property type="match status" value="1"/>
</dbReference>
<dbReference type="NCBIfam" id="TIGR02093">
    <property type="entry name" value="P_ylase"/>
    <property type="match status" value="1"/>
</dbReference>
<dbReference type="InterPro" id="IPR000811">
    <property type="entry name" value="Glyco_trans_35"/>
</dbReference>
<dbReference type="PATRIC" id="fig|1121305.3.peg.1914"/>
<dbReference type="GO" id="GO:0008184">
    <property type="term" value="F:glycogen phosphorylase activity"/>
    <property type="evidence" value="ECO:0007669"/>
    <property type="project" value="InterPro"/>
</dbReference>
<dbReference type="GO" id="GO:0005980">
    <property type="term" value="P:glycogen catabolic process"/>
    <property type="evidence" value="ECO:0007669"/>
    <property type="project" value="TreeGrafter"/>
</dbReference>
<reference evidence="13 14" key="1">
    <citation type="submission" date="2016-02" db="EMBL/GenBank/DDBJ databases">
        <title>Genome sequence of Clostridium colicanis DSM 13634.</title>
        <authorList>
            <person name="Poehlein A."/>
            <person name="Daniel R."/>
        </authorList>
    </citation>
    <scope>NUCLEOTIDE SEQUENCE [LARGE SCALE GENOMIC DNA]</scope>
    <source>
        <strain evidence="13 14">DSM 13634</strain>
    </source>
</reference>
<comment type="cofactor">
    <cofactor evidence="2 12">
        <name>pyridoxal 5'-phosphate</name>
        <dbReference type="ChEBI" id="CHEBI:597326"/>
    </cofactor>
</comment>
<proteinExistence type="inferred from homology"/>
<comment type="function">
    <text evidence="10">Phosphorylase is an important allosteric enzyme in carbohydrate metabolism. Enzymes from different sources differ in their regulatory mechanisms and in their natural substrates. However, all known phosphorylases share catalytic and structural properties.</text>
</comment>
<dbReference type="RefSeq" id="WP_061858735.1">
    <property type="nucleotide sequence ID" value="NZ_LTBB01000010.1"/>
</dbReference>
<comment type="catalytic activity">
    <reaction evidence="1 12">
        <text>[(1-&gt;4)-alpha-D-glucosyl](n) + phosphate = [(1-&gt;4)-alpha-D-glucosyl](n-1) + alpha-D-glucose 1-phosphate</text>
        <dbReference type="Rhea" id="RHEA:41732"/>
        <dbReference type="Rhea" id="RHEA-COMP:9584"/>
        <dbReference type="Rhea" id="RHEA-COMP:9586"/>
        <dbReference type="ChEBI" id="CHEBI:15444"/>
        <dbReference type="ChEBI" id="CHEBI:43474"/>
        <dbReference type="ChEBI" id="CHEBI:58601"/>
        <dbReference type="EC" id="2.4.1.1"/>
    </reaction>
</comment>